<proteinExistence type="inferred from homology"/>
<gene>
    <name evidence="3" type="ORF">FX988_01324</name>
</gene>
<dbReference type="InterPro" id="IPR006145">
    <property type="entry name" value="PsdUridine_synth_RsuA/RluA"/>
</dbReference>
<protein>
    <submittedName>
        <fullName evidence="3">Putative RNA pseudouridine synthase</fullName>
        <ecNumber evidence="3">5.4.99.-</ecNumber>
    </submittedName>
</protein>
<dbReference type="GO" id="GO:0140098">
    <property type="term" value="F:catalytic activity, acting on RNA"/>
    <property type="evidence" value="ECO:0007669"/>
    <property type="project" value="UniProtKB-ARBA"/>
</dbReference>
<dbReference type="Gene3D" id="3.30.2350.10">
    <property type="entry name" value="Pseudouridine synthase"/>
    <property type="match status" value="1"/>
</dbReference>
<dbReference type="InterPro" id="IPR006224">
    <property type="entry name" value="PsdUridine_synth_RluA-like_CS"/>
</dbReference>
<dbReference type="RefSeq" id="WP_160178882.1">
    <property type="nucleotide sequence ID" value="NZ_CP047656.1"/>
</dbReference>
<keyword evidence="4" id="KW-1185">Reference proteome</keyword>
<evidence type="ECO:0000313" key="3">
    <source>
        <dbReference type="EMBL" id="QHJ11102.1"/>
    </source>
</evidence>
<dbReference type="GO" id="GO:0000455">
    <property type="term" value="P:enzyme-directed rRNA pseudouridine synthesis"/>
    <property type="evidence" value="ECO:0007669"/>
    <property type="project" value="TreeGrafter"/>
</dbReference>
<dbReference type="AlphaFoldDB" id="A0A857JIH7"/>
<evidence type="ECO:0000259" key="2">
    <source>
        <dbReference type="Pfam" id="PF00849"/>
    </source>
</evidence>
<dbReference type="PANTHER" id="PTHR21600">
    <property type="entry name" value="MITOCHONDRIAL RNA PSEUDOURIDINE SYNTHASE"/>
    <property type="match status" value="1"/>
</dbReference>
<dbReference type="Pfam" id="PF00849">
    <property type="entry name" value="PseudoU_synth_2"/>
    <property type="match status" value="1"/>
</dbReference>
<reference evidence="3 4" key="1">
    <citation type="submission" date="2019-12" db="EMBL/GenBank/DDBJ databases">
        <title>Genome sequencing and assembly of endphytes of Porphyra tenera.</title>
        <authorList>
            <person name="Park J.M."/>
            <person name="Shin R."/>
            <person name="Jo S.H."/>
        </authorList>
    </citation>
    <scope>NUCLEOTIDE SEQUENCE [LARGE SCALE GENOMIC DNA]</scope>
    <source>
        <strain evidence="3 4">GPM4</strain>
    </source>
</reference>
<dbReference type="PANTHER" id="PTHR21600:SF87">
    <property type="entry name" value="RNA PSEUDOURIDYLATE SYNTHASE DOMAIN-CONTAINING PROTEIN 1"/>
    <property type="match status" value="1"/>
</dbReference>
<dbReference type="Proteomes" id="UP000464524">
    <property type="component" value="Chromosome"/>
</dbReference>
<dbReference type="InterPro" id="IPR050188">
    <property type="entry name" value="RluA_PseudoU_synthase"/>
</dbReference>
<dbReference type="SUPFAM" id="SSF55120">
    <property type="entry name" value="Pseudouridine synthase"/>
    <property type="match status" value="1"/>
</dbReference>
<evidence type="ECO:0000313" key="4">
    <source>
        <dbReference type="Proteomes" id="UP000464524"/>
    </source>
</evidence>
<dbReference type="InterPro" id="IPR020103">
    <property type="entry name" value="PsdUridine_synth_cat_dom_sf"/>
</dbReference>
<dbReference type="EMBL" id="CP047656">
    <property type="protein sequence ID" value="QHJ11102.1"/>
    <property type="molecule type" value="Genomic_DNA"/>
</dbReference>
<dbReference type="KEGG" id="pmes:FX988_01324"/>
<dbReference type="GO" id="GO:0003723">
    <property type="term" value="F:RNA binding"/>
    <property type="evidence" value="ECO:0007669"/>
    <property type="project" value="InterPro"/>
</dbReference>
<organism evidence="3 4">
    <name type="scientific">Paraglaciecola mesophila</name>
    <dbReference type="NCBI Taxonomy" id="197222"/>
    <lineage>
        <taxon>Bacteria</taxon>
        <taxon>Pseudomonadati</taxon>
        <taxon>Pseudomonadota</taxon>
        <taxon>Gammaproteobacteria</taxon>
        <taxon>Alteromonadales</taxon>
        <taxon>Alteromonadaceae</taxon>
        <taxon>Paraglaciecola</taxon>
    </lineage>
</organism>
<keyword evidence="3" id="KW-0413">Isomerase</keyword>
<dbReference type="GO" id="GO:0009982">
    <property type="term" value="F:pseudouridine synthase activity"/>
    <property type="evidence" value="ECO:0007669"/>
    <property type="project" value="InterPro"/>
</dbReference>
<comment type="similarity">
    <text evidence="1">Belongs to the pseudouridine synthase RluA family.</text>
</comment>
<dbReference type="NCBIfam" id="TIGR01621">
    <property type="entry name" value="RluA-like"/>
    <property type="match status" value="1"/>
</dbReference>
<evidence type="ECO:0000256" key="1">
    <source>
        <dbReference type="ARBA" id="ARBA00010876"/>
    </source>
</evidence>
<accession>A0A857JIH7</accession>
<dbReference type="CDD" id="cd02869">
    <property type="entry name" value="PseudoU_synth_RluA_like"/>
    <property type="match status" value="1"/>
</dbReference>
<feature type="domain" description="Pseudouridine synthase RsuA/RluA-like" evidence="2">
    <location>
        <begin position="17"/>
        <end position="160"/>
    </location>
</feature>
<dbReference type="PROSITE" id="PS01129">
    <property type="entry name" value="PSI_RLU"/>
    <property type="match status" value="1"/>
</dbReference>
<name>A0A857JIH7_9ALTE</name>
<dbReference type="EC" id="5.4.99.-" evidence="3"/>
<dbReference type="OrthoDB" id="9807829at2"/>
<sequence>MSNSAFPPISVVFDHPDFIIIDKPSGVSVQNESSAQGVLPMVCAQHAFDKLWLVHRLDKVTSGLLILAKHAQAASQLGKLFEAREIEKYYLALGSSKPKKKQGTVTGAMKKIRDGKWAFNQNGSAVATSQFFSKSVSAGIRLYLLKPLTGKTHQLRVMLKSLGSPILGDELYKGQAQDRTYLHAYCLRFTYQGELVQLVCPPTNGVLFMNEACQTAQQEYVEPWLKSWPTPKISPG</sequence>
<dbReference type="InterPro" id="IPR006508">
    <property type="entry name" value="PsdUridine_synth_RluA-like"/>
</dbReference>